<protein>
    <recommendedName>
        <fullName evidence="4">Peptidase S9 prolyl oligopeptidase catalytic domain-containing protein</fullName>
    </recommendedName>
</protein>
<dbReference type="GO" id="GO:0048309">
    <property type="term" value="P:endoplasmic reticulum inheritance"/>
    <property type="evidence" value="ECO:0007669"/>
    <property type="project" value="TreeGrafter"/>
</dbReference>
<feature type="transmembrane region" description="Helical" evidence="1">
    <location>
        <begin position="258"/>
        <end position="276"/>
    </location>
</feature>
<feature type="transmembrane region" description="Helical" evidence="1">
    <location>
        <begin position="385"/>
        <end position="409"/>
    </location>
</feature>
<feature type="transmembrane region" description="Helical" evidence="1">
    <location>
        <begin position="64"/>
        <end position="85"/>
    </location>
</feature>
<feature type="transmembrane region" description="Helical" evidence="1">
    <location>
        <begin position="97"/>
        <end position="116"/>
    </location>
</feature>
<name>A0A0G4M9C9_VERLO</name>
<feature type="transmembrane region" description="Helical" evidence="1">
    <location>
        <begin position="30"/>
        <end position="52"/>
    </location>
</feature>
<evidence type="ECO:0000256" key="1">
    <source>
        <dbReference type="SAM" id="Phobius"/>
    </source>
</evidence>
<dbReference type="AlphaFoldDB" id="A0A0G4M9C9"/>
<dbReference type="GO" id="GO:0000921">
    <property type="term" value="P:septin ring assembly"/>
    <property type="evidence" value="ECO:0007669"/>
    <property type="project" value="TreeGrafter"/>
</dbReference>
<dbReference type="InterPro" id="IPR029058">
    <property type="entry name" value="AB_hydrolase_fold"/>
</dbReference>
<gene>
    <name evidence="2" type="ORF">BN1708_005312</name>
</gene>
<keyword evidence="1" id="KW-0812">Transmembrane</keyword>
<dbReference type="Gene3D" id="3.40.50.1820">
    <property type="entry name" value="alpha/beta hydrolase"/>
    <property type="match status" value="1"/>
</dbReference>
<keyword evidence="1" id="KW-1133">Transmembrane helix</keyword>
<dbReference type="PANTHER" id="PTHR31726">
    <property type="entry name" value="PROTEIN ICE2"/>
    <property type="match status" value="1"/>
</dbReference>
<feature type="non-terminal residue" evidence="2">
    <location>
        <position position="1"/>
    </location>
</feature>
<dbReference type="Pfam" id="PF08426">
    <property type="entry name" value="ICE2"/>
    <property type="match status" value="1"/>
</dbReference>
<feature type="transmembrane region" description="Helical" evidence="1">
    <location>
        <begin position="199"/>
        <end position="219"/>
    </location>
</feature>
<organism evidence="2 3">
    <name type="scientific">Verticillium longisporum</name>
    <name type="common">Verticillium dahliae var. longisporum</name>
    <dbReference type="NCBI Taxonomy" id="100787"/>
    <lineage>
        <taxon>Eukaryota</taxon>
        <taxon>Fungi</taxon>
        <taxon>Dikarya</taxon>
        <taxon>Ascomycota</taxon>
        <taxon>Pezizomycotina</taxon>
        <taxon>Sordariomycetes</taxon>
        <taxon>Hypocreomycetidae</taxon>
        <taxon>Glomerellales</taxon>
        <taxon>Plectosphaerellaceae</taxon>
        <taxon>Verticillium</taxon>
    </lineage>
</organism>
<keyword evidence="1" id="KW-0472">Membrane</keyword>
<reference evidence="2 3" key="1">
    <citation type="submission" date="2015-05" db="EMBL/GenBank/DDBJ databases">
        <authorList>
            <person name="Wang D.B."/>
            <person name="Wang M."/>
        </authorList>
    </citation>
    <scope>NUCLEOTIDE SEQUENCE [LARGE SCALE GENOMIC DNA]</scope>
    <source>
        <strain evidence="2">VL1</strain>
    </source>
</reference>
<dbReference type="SUPFAM" id="SSF53474">
    <property type="entry name" value="alpha/beta-Hydrolases"/>
    <property type="match status" value="1"/>
</dbReference>
<feature type="transmembrane region" description="Helical" evidence="1">
    <location>
        <begin position="168"/>
        <end position="187"/>
    </location>
</feature>
<dbReference type="EMBL" id="CVQH01021529">
    <property type="protein sequence ID" value="CRK30882.1"/>
    <property type="molecule type" value="Genomic_DNA"/>
</dbReference>
<keyword evidence="3" id="KW-1185">Reference proteome</keyword>
<sequence>QSRLCRRFVTSTLPPDGAAPASQLVAPMWWFFRFISSSIFLLSIVLSIPVAFDVGGRDSGLAYSLALFGFYFVLSAVAAATPATSRVRWTISHLLRLSQWIVLPALLIWALGRFAVDAGSSNWVERTLQGLATSKSTTWNEWVFGENGVLEFLTLGGWDNTLRYSSPVFQLMEGFCSLLVIQAAGQITRWLVHRGRSDTWMIILLVLSGGIIASALYFLWRVAHFPSISNIDGALIGVTMTSAFFLCAYGIHSGRGNVVESSLLFAYVVLCVYQIFTDYLPSPDAAGAEGQASAEPDFPPLPPIIMASYSTLLHMLGSLPSAVHSSLALLYAAFQTITPSAIISLTFRLFVFYCATRIIPAVRESGARALMEQPSEEESDAVNRLLGLASYFSPSILIAMYTSLLLQHFNTDDGPDGWSLRGNDAGGNVWRWINIAATMSLYAIELYPRILEPRTIAEMSGVENPMTTPAAEPATSKRTILMAGLPCDVYGLEEIGSLPTTAVSCLWLHHPRTRRKEDMAGFAMRIVSDWHQRRRDSHSTRGLIAVVFDQRNHGGRLVDERANNAWKKGNATHAIDMAGAIAGMVSDTRGLIDLVDGYVAHELRGMKDGGWDSDIDQHLLLGVSLGGHSAWQALFAEPRIRAAVIIIGCPDFMALMTNRAKNAELSTYSAEDKGTSFLGSKDFPRDLVRACAKHDPKAILFGTSSISKKPSEEEQQRLRTVLDGRIKGKKLLVCSGGDDRLVPYSQSRRFLEFLEGATKTWYNDGGVVLENKVYEGVGHAFSEGMVEDAVRKRRHSGRIKAMEYDTV</sequence>
<dbReference type="Proteomes" id="UP000044602">
    <property type="component" value="Unassembled WGS sequence"/>
</dbReference>
<accession>A0A0G4M9C9</accession>
<dbReference type="STRING" id="100787.A0A0G4M9C9"/>
<feature type="transmembrane region" description="Helical" evidence="1">
    <location>
        <begin position="328"/>
        <end position="355"/>
    </location>
</feature>
<dbReference type="GO" id="GO:0005789">
    <property type="term" value="C:endoplasmic reticulum membrane"/>
    <property type="evidence" value="ECO:0007669"/>
    <property type="project" value="TreeGrafter"/>
</dbReference>
<dbReference type="InterPro" id="IPR013635">
    <property type="entry name" value="Ice2"/>
</dbReference>
<dbReference type="GO" id="GO:0032541">
    <property type="term" value="C:cortical endoplasmic reticulum"/>
    <property type="evidence" value="ECO:0007669"/>
    <property type="project" value="TreeGrafter"/>
</dbReference>
<evidence type="ECO:0008006" key="4">
    <source>
        <dbReference type="Google" id="ProtNLM"/>
    </source>
</evidence>
<feature type="transmembrane region" description="Helical" evidence="1">
    <location>
        <begin position="231"/>
        <end position="251"/>
    </location>
</feature>
<dbReference type="PANTHER" id="PTHR31726:SF2">
    <property type="entry name" value="PROTEIN ICE2"/>
    <property type="match status" value="1"/>
</dbReference>
<proteinExistence type="predicted"/>
<evidence type="ECO:0000313" key="2">
    <source>
        <dbReference type="EMBL" id="CRK30882.1"/>
    </source>
</evidence>
<evidence type="ECO:0000313" key="3">
    <source>
        <dbReference type="Proteomes" id="UP000044602"/>
    </source>
</evidence>
<dbReference type="GO" id="GO:0097038">
    <property type="term" value="C:perinuclear endoplasmic reticulum"/>
    <property type="evidence" value="ECO:0007669"/>
    <property type="project" value="TreeGrafter"/>
</dbReference>